<organism evidence="2 3">
    <name type="scientific">Photorhabdus aegyptia</name>
    <dbReference type="NCBI Taxonomy" id="2805098"/>
    <lineage>
        <taxon>Bacteria</taxon>
        <taxon>Pseudomonadati</taxon>
        <taxon>Pseudomonadota</taxon>
        <taxon>Gammaproteobacteria</taxon>
        <taxon>Enterobacterales</taxon>
        <taxon>Morganellaceae</taxon>
        <taxon>Photorhabdus</taxon>
    </lineage>
</organism>
<keyword evidence="1" id="KW-0472">Membrane</keyword>
<feature type="transmembrane region" description="Helical" evidence="1">
    <location>
        <begin position="82"/>
        <end position="103"/>
    </location>
</feature>
<accession>A0A022PK83</accession>
<protein>
    <submittedName>
        <fullName evidence="2">Uncharacterized protein</fullName>
    </submittedName>
</protein>
<proteinExistence type="predicted"/>
<evidence type="ECO:0000256" key="1">
    <source>
        <dbReference type="SAM" id="Phobius"/>
    </source>
</evidence>
<keyword evidence="3" id="KW-1185">Reference proteome</keyword>
<dbReference type="PATRIC" id="fig|1393736.3.peg.1422"/>
<feature type="transmembrane region" description="Helical" evidence="1">
    <location>
        <begin position="59"/>
        <end position="76"/>
    </location>
</feature>
<evidence type="ECO:0000313" key="2">
    <source>
        <dbReference type="EMBL" id="EYU16066.1"/>
    </source>
</evidence>
<name>A0A022PK83_9GAMM</name>
<reference evidence="2 3" key="1">
    <citation type="submission" date="2014-03" db="EMBL/GenBank/DDBJ databases">
        <title>Draft Genome of Photorhabdus luminescens BA1, an Egyptian Isolate.</title>
        <authorList>
            <person name="Ghazal S."/>
            <person name="Hurst S.G.IV."/>
            <person name="Morris K."/>
            <person name="Thomas K."/>
            <person name="Tisa L.S."/>
        </authorList>
    </citation>
    <scope>NUCLEOTIDE SEQUENCE [LARGE SCALE GENOMIC DNA]</scope>
    <source>
        <strain evidence="2 3">BA1</strain>
    </source>
</reference>
<sequence length="134" mass="16341">MDLEKLRKLTLSSGFTFKELLEMQRTFKNLDDDERKYLIEIYTKNDNIYNVIILFSEEVGFPVLYITAWYVVFILIELYDNVWFMIPFTSLTYVIVTMICLCYKHFCQNYTFPMCIKLIIFYIRFKIKEKLKKL</sequence>
<comment type="caution">
    <text evidence="2">The sequence shown here is derived from an EMBL/GenBank/DDBJ whole genome shotgun (WGS) entry which is preliminary data.</text>
</comment>
<dbReference type="AlphaFoldDB" id="A0A022PK83"/>
<keyword evidence="1" id="KW-0812">Transmembrane</keyword>
<gene>
    <name evidence="2" type="ORF">BA1DRAFT_01403</name>
</gene>
<dbReference type="Proteomes" id="UP000023464">
    <property type="component" value="Unassembled WGS sequence"/>
</dbReference>
<keyword evidence="1" id="KW-1133">Transmembrane helix</keyword>
<dbReference type="EMBL" id="JFGV01000015">
    <property type="protein sequence ID" value="EYU16066.1"/>
    <property type="molecule type" value="Genomic_DNA"/>
</dbReference>
<evidence type="ECO:0000313" key="3">
    <source>
        <dbReference type="Proteomes" id="UP000023464"/>
    </source>
</evidence>